<gene>
    <name evidence="1" type="ORF">SAE02_15460</name>
</gene>
<evidence type="ECO:0000313" key="1">
    <source>
        <dbReference type="EMBL" id="GEO37398.1"/>
    </source>
</evidence>
<keyword evidence="2" id="KW-1185">Reference proteome</keyword>
<sequence>MTADDPIELDTHRGMAAQKATEDRRHTAEVEADRVVLRQHQDDLEGALSSGPAATWEEAGLKAHYLITVLAGTSEGQDPRYKKLIASALEDIQRLSGAPESEGTPKP</sequence>
<evidence type="ECO:0000313" key="2">
    <source>
        <dbReference type="Proteomes" id="UP000321523"/>
    </source>
</evidence>
<dbReference type="Proteomes" id="UP000321523">
    <property type="component" value="Unassembled WGS sequence"/>
</dbReference>
<dbReference type="AlphaFoldDB" id="A0A512DLQ0"/>
<dbReference type="RefSeq" id="WP_044427078.1">
    <property type="nucleotide sequence ID" value="NZ_BJYZ01000006.1"/>
</dbReference>
<reference evidence="1 2" key="1">
    <citation type="submission" date="2019-07" db="EMBL/GenBank/DDBJ databases">
        <title>Whole genome shotgun sequence of Skermanella aerolata NBRC 106429.</title>
        <authorList>
            <person name="Hosoyama A."/>
            <person name="Uohara A."/>
            <person name="Ohji S."/>
            <person name="Ichikawa N."/>
        </authorList>
    </citation>
    <scope>NUCLEOTIDE SEQUENCE [LARGE SCALE GENOMIC DNA]</scope>
    <source>
        <strain evidence="1 2">NBRC 106429</strain>
    </source>
</reference>
<proteinExistence type="predicted"/>
<organism evidence="1 2">
    <name type="scientific">Skermanella aerolata</name>
    <dbReference type="NCBI Taxonomy" id="393310"/>
    <lineage>
        <taxon>Bacteria</taxon>
        <taxon>Pseudomonadati</taxon>
        <taxon>Pseudomonadota</taxon>
        <taxon>Alphaproteobacteria</taxon>
        <taxon>Rhodospirillales</taxon>
        <taxon>Azospirillaceae</taxon>
        <taxon>Skermanella</taxon>
    </lineage>
</organism>
<comment type="caution">
    <text evidence="1">The sequence shown here is derived from an EMBL/GenBank/DDBJ whole genome shotgun (WGS) entry which is preliminary data.</text>
</comment>
<name>A0A512DLQ0_9PROT</name>
<accession>A0A512DLQ0</accession>
<protein>
    <submittedName>
        <fullName evidence="1">Uncharacterized protein</fullName>
    </submittedName>
</protein>
<dbReference type="EMBL" id="BJYZ01000006">
    <property type="protein sequence ID" value="GEO37398.1"/>
    <property type="molecule type" value="Genomic_DNA"/>
</dbReference>